<feature type="region of interest" description="Disordered" evidence="1">
    <location>
        <begin position="38"/>
        <end position="66"/>
    </location>
</feature>
<evidence type="ECO:0000256" key="1">
    <source>
        <dbReference type="SAM" id="MobiDB-lite"/>
    </source>
</evidence>
<name>R7YBM7_9ACTN</name>
<reference evidence="2 3" key="1">
    <citation type="journal article" date="2013" name="Genome Announc.">
        <title>Draft Genome Sequence of a Benzothiophene-Desulfurizing Bacterium, Gordona terrae Strain C-6.</title>
        <authorList>
            <person name="Wang W."/>
            <person name="Ma T."/>
            <person name="Ren Y."/>
            <person name="Li G."/>
        </authorList>
    </citation>
    <scope>NUCLEOTIDE SEQUENCE [LARGE SCALE GENOMIC DNA]</scope>
    <source>
        <strain evidence="2 3">C-6</strain>
    </source>
</reference>
<gene>
    <name evidence="2" type="ORF">GTC6_06334</name>
</gene>
<proteinExistence type="predicted"/>
<feature type="compositionally biased region" description="Basic and acidic residues" evidence="1">
    <location>
        <begin position="45"/>
        <end position="66"/>
    </location>
</feature>
<dbReference type="Proteomes" id="UP000013569">
    <property type="component" value="Unassembled WGS sequence"/>
</dbReference>
<dbReference type="EMBL" id="AQPW01000005">
    <property type="protein sequence ID" value="EON33411.1"/>
    <property type="molecule type" value="Genomic_DNA"/>
</dbReference>
<evidence type="ECO:0000313" key="2">
    <source>
        <dbReference type="EMBL" id="EON33411.1"/>
    </source>
</evidence>
<accession>R7YBM7</accession>
<protein>
    <submittedName>
        <fullName evidence="2">Uncharacterized protein</fullName>
    </submittedName>
</protein>
<organism evidence="2 3">
    <name type="scientific">Gordonia terrae C-6</name>
    <dbReference type="NCBI Taxonomy" id="1316928"/>
    <lineage>
        <taxon>Bacteria</taxon>
        <taxon>Bacillati</taxon>
        <taxon>Actinomycetota</taxon>
        <taxon>Actinomycetes</taxon>
        <taxon>Mycobacteriales</taxon>
        <taxon>Gordoniaceae</taxon>
        <taxon>Gordonia</taxon>
    </lineage>
</organism>
<dbReference type="AlphaFoldDB" id="R7YBM7"/>
<feature type="non-terminal residue" evidence="2">
    <location>
        <position position="1"/>
    </location>
</feature>
<evidence type="ECO:0000313" key="3">
    <source>
        <dbReference type="Proteomes" id="UP000013569"/>
    </source>
</evidence>
<sequence>DTGILQQPDMSALSLLRVVSRGGFRRGVVRNRTAGFRVGSRRSASPRDRLIETKDRRGGSERTYDE</sequence>
<comment type="caution">
    <text evidence="2">The sequence shown here is derived from an EMBL/GenBank/DDBJ whole genome shotgun (WGS) entry which is preliminary data.</text>
</comment>